<name>A0A9Q0BL17_9MUSC</name>
<organism evidence="3 4">
    <name type="scientific">Drosophila gunungcola</name>
    <name type="common">fruit fly</name>
    <dbReference type="NCBI Taxonomy" id="103775"/>
    <lineage>
        <taxon>Eukaryota</taxon>
        <taxon>Metazoa</taxon>
        <taxon>Ecdysozoa</taxon>
        <taxon>Arthropoda</taxon>
        <taxon>Hexapoda</taxon>
        <taxon>Insecta</taxon>
        <taxon>Pterygota</taxon>
        <taxon>Neoptera</taxon>
        <taxon>Endopterygota</taxon>
        <taxon>Diptera</taxon>
        <taxon>Brachycera</taxon>
        <taxon>Muscomorpha</taxon>
        <taxon>Ephydroidea</taxon>
        <taxon>Drosophilidae</taxon>
        <taxon>Drosophila</taxon>
        <taxon>Sophophora</taxon>
    </lineage>
</organism>
<feature type="region of interest" description="Disordered" evidence="1">
    <location>
        <begin position="50"/>
        <end position="70"/>
    </location>
</feature>
<gene>
    <name evidence="3" type="ORF">M5D96_010819</name>
</gene>
<evidence type="ECO:0000313" key="3">
    <source>
        <dbReference type="EMBL" id="KAI8036407.1"/>
    </source>
</evidence>
<sequence length="83" mass="9252">MVKELNINNTKALEKLRSKATIESPVSYGSAIILLLLIIGSITELLQRRRSTERTPVSVPETQEKPTHSGPVLYYVATEDSRV</sequence>
<reference evidence="3" key="1">
    <citation type="journal article" date="2023" name="Genome Biol. Evol.">
        <title>Long-read-based Genome Assembly of Drosophila gunungcola Reveals Fewer Chemosensory Genes in Flower-breeding Species.</title>
        <authorList>
            <person name="Negi A."/>
            <person name="Liao B.Y."/>
            <person name="Yeh S.D."/>
        </authorList>
    </citation>
    <scope>NUCLEOTIDE SEQUENCE</scope>
    <source>
        <strain evidence="3">Sukarami</strain>
    </source>
</reference>
<dbReference type="Proteomes" id="UP001059596">
    <property type="component" value="Unassembled WGS sequence"/>
</dbReference>
<dbReference type="EMBL" id="JAMKOV010000020">
    <property type="protein sequence ID" value="KAI8036407.1"/>
    <property type="molecule type" value="Genomic_DNA"/>
</dbReference>
<comment type="caution">
    <text evidence="3">The sequence shown here is derived from an EMBL/GenBank/DDBJ whole genome shotgun (WGS) entry which is preliminary data.</text>
</comment>
<accession>A0A9Q0BL17</accession>
<keyword evidence="2" id="KW-1133">Transmembrane helix</keyword>
<proteinExistence type="predicted"/>
<keyword evidence="2" id="KW-0812">Transmembrane</keyword>
<protein>
    <submittedName>
        <fullName evidence="3">Uncharacterized protein</fullName>
    </submittedName>
</protein>
<dbReference type="AlphaFoldDB" id="A0A9Q0BL17"/>
<evidence type="ECO:0000256" key="2">
    <source>
        <dbReference type="SAM" id="Phobius"/>
    </source>
</evidence>
<evidence type="ECO:0000313" key="4">
    <source>
        <dbReference type="Proteomes" id="UP001059596"/>
    </source>
</evidence>
<keyword evidence="2" id="KW-0472">Membrane</keyword>
<evidence type="ECO:0000256" key="1">
    <source>
        <dbReference type="SAM" id="MobiDB-lite"/>
    </source>
</evidence>
<keyword evidence="4" id="KW-1185">Reference proteome</keyword>
<feature type="transmembrane region" description="Helical" evidence="2">
    <location>
        <begin position="26"/>
        <end position="46"/>
    </location>
</feature>